<reference evidence="4" key="1">
    <citation type="submission" date="2016-03" db="EMBL/GenBank/DDBJ databases">
        <title>Complete genome sequence of Solimmundus cernigliae, representing a novel lineage of polycyclic aromatic hydrocarbon degraders within the Gammaproteobacteria.</title>
        <authorList>
            <person name="Singleton D.R."/>
            <person name="Dickey A.N."/>
            <person name="Scholl E.H."/>
            <person name="Wright F.A."/>
            <person name="Aitken M.D."/>
        </authorList>
    </citation>
    <scope>NUCLEOTIDE SEQUENCE [LARGE SCALE GENOMIC DNA]</scope>
    <source>
        <strain evidence="4">TR3.2</strain>
    </source>
</reference>
<dbReference type="GO" id="GO:0035556">
    <property type="term" value="P:intracellular signal transduction"/>
    <property type="evidence" value="ECO:0007669"/>
    <property type="project" value="InterPro"/>
</dbReference>
<dbReference type="STRING" id="1810504.PG2T_09825"/>
<dbReference type="CDD" id="cd07302">
    <property type="entry name" value="CHD"/>
    <property type="match status" value="1"/>
</dbReference>
<evidence type="ECO:0000313" key="3">
    <source>
        <dbReference type="EMBL" id="ANX04447.1"/>
    </source>
</evidence>
<dbReference type="Pfam" id="PF00211">
    <property type="entry name" value="Guanylate_cyc"/>
    <property type="match status" value="1"/>
</dbReference>
<evidence type="ECO:0000256" key="1">
    <source>
        <dbReference type="SAM" id="Phobius"/>
    </source>
</evidence>
<dbReference type="InterPro" id="IPR007890">
    <property type="entry name" value="CHASE2"/>
</dbReference>
<dbReference type="InterPro" id="IPR001054">
    <property type="entry name" value="A/G_cyclase"/>
</dbReference>
<evidence type="ECO:0000259" key="2">
    <source>
        <dbReference type="PROSITE" id="PS50125"/>
    </source>
</evidence>
<organism evidence="3 4">
    <name type="scientific">Immundisolibacter cernigliae</name>
    <dbReference type="NCBI Taxonomy" id="1810504"/>
    <lineage>
        <taxon>Bacteria</taxon>
        <taxon>Pseudomonadati</taxon>
        <taxon>Pseudomonadota</taxon>
        <taxon>Gammaproteobacteria</taxon>
        <taxon>Immundisolibacterales</taxon>
        <taxon>Immundisolibacteraceae</taxon>
        <taxon>Immundisolibacter</taxon>
    </lineage>
</organism>
<proteinExistence type="predicted"/>
<evidence type="ECO:0000313" key="4">
    <source>
        <dbReference type="Proteomes" id="UP000092952"/>
    </source>
</evidence>
<keyword evidence="1" id="KW-0472">Membrane</keyword>
<dbReference type="SUPFAM" id="SSF55073">
    <property type="entry name" value="Nucleotide cyclase"/>
    <property type="match status" value="1"/>
</dbReference>
<keyword evidence="4" id="KW-1185">Reference proteome</keyword>
<dbReference type="InParanoid" id="A0A1B1YUQ5"/>
<dbReference type="Gene3D" id="3.30.70.1230">
    <property type="entry name" value="Nucleotide cyclase"/>
    <property type="match status" value="1"/>
</dbReference>
<sequence>MLAAAAWVAGLAAWQLPGADRLERELTLPWLFASRGPLPEPAEAVIFAIDSSSAARLGLPSRFADWPRRIYAELIRRATAGGASVIAVDVFFARPRLGDGDAALAAAIAEAGNVVLFGQMKRQVQALPGGGADGQLQIDTLQRPHRAFADAAAAVAPFVLPKSPARVDTVWTQHPAAPGLATLPAAAVRVQAGDIDCPVGAAATPAQQAACELALGPQERMLNFYGPPRSVRIVSAAEVLLGEAPDLTGRAVFVGHVEPYFPNQTDSFLTAVSRPDGLDLSGVEIAATAYLNALRREFLVPASPLAITAGLLVTAIGLAVAFAPFRPPAAGALALLLAGAAGMVVLAAFGHRQLWLPLAPWLVQIVVALLGALALRARHSGRERAQVAAEFRHYLPAHVVSRIARASADAPARPASTQQQAACLVSDAAGYATLAEHLPPGELRELMNRYYAALLAPVSAQGGIVTDIVGDSALALWPINRADLAQRLRACRAALDIQAALTAFAVPGGGGLPTRIGLHVGELILGPVGALDHFEYRAIGDAVNTASRIEGLNKHLGTRILASAATISGLPGIDSRHVGRFQLAGKAQALDIHELLPVPSPAQAAARAPFAAALGAFEAGDAVGARRDFQAALAIDPDDTVAAFYLKILHGLQQGLSDKLPKDGVIVMPK</sequence>
<dbReference type="InterPro" id="IPR050697">
    <property type="entry name" value="Adenylyl/Guanylyl_Cyclase_3/4"/>
</dbReference>
<name>A0A1B1YUQ5_9GAMM</name>
<dbReference type="Proteomes" id="UP000092952">
    <property type="component" value="Chromosome"/>
</dbReference>
<dbReference type="GO" id="GO:0004016">
    <property type="term" value="F:adenylate cyclase activity"/>
    <property type="evidence" value="ECO:0007669"/>
    <property type="project" value="UniProtKB-ARBA"/>
</dbReference>
<accession>A0A1B1YUQ5</accession>
<dbReference type="InterPro" id="IPR029787">
    <property type="entry name" value="Nucleotide_cyclase"/>
</dbReference>
<feature type="transmembrane region" description="Helical" evidence="1">
    <location>
        <begin position="329"/>
        <end position="349"/>
    </location>
</feature>
<dbReference type="SMART" id="SM00044">
    <property type="entry name" value="CYCc"/>
    <property type="match status" value="1"/>
</dbReference>
<protein>
    <recommendedName>
        <fullName evidence="2">Guanylate cyclase domain-containing protein</fullName>
    </recommendedName>
</protein>
<dbReference type="Pfam" id="PF05226">
    <property type="entry name" value="CHASE2"/>
    <property type="match status" value="1"/>
</dbReference>
<dbReference type="PROSITE" id="PS50125">
    <property type="entry name" value="GUANYLATE_CYCLASE_2"/>
    <property type="match status" value="1"/>
</dbReference>
<feature type="transmembrane region" description="Helical" evidence="1">
    <location>
        <begin position="298"/>
        <end position="322"/>
    </location>
</feature>
<feature type="transmembrane region" description="Helical" evidence="1">
    <location>
        <begin position="355"/>
        <end position="375"/>
    </location>
</feature>
<dbReference type="KEGG" id="gbi:PG2T_09825"/>
<dbReference type="AlphaFoldDB" id="A0A1B1YUQ5"/>
<feature type="domain" description="Guanylate cyclase" evidence="2">
    <location>
        <begin position="422"/>
        <end position="550"/>
    </location>
</feature>
<keyword evidence="1" id="KW-0812">Transmembrane</keyword>
<dbReference type="EMBL" id="CP014671">
    <property type="protein sequence ID" value="ANX04447.1"/>
    <property type="molecule type" value="Genomic_DNA"/>
</dbReference>
<keyword evidence="1" id="KW-1133">Transmembrane helix</keyword>
<dbReference type="GO" id="GO:0009190">
    <property type="term" value="P:cyclic nucleotide biosynthetic process"/>
    <property type="evidence" value="ECO:0007669"/>
    <property type="project" value="InterPro"/>
</dbReference>
<dbReference type="PANTHER" id="PTHR43081:SF1">
    <property type="entry name" value="ADENYLATE CYCLASE, TERMINAL-DIFFERENTIATION SPECIFIC"/>
    <property type="match status" value="1"/>
</dbReference>
<dbReference type="PANTHER" id="PTHR43081">
    <property type="entry name" value="ADENYLATE CYCLASE, TERMINAL-DIFFERENTIATION SPECIFIC-RELATED"/>
    <property type="match status" value="1"/>
</dbReference>
<dbReference type="SMART" id="SM01080">
    <property type="entry name" value="CHASE2"/>
    <property type="match status" value="1"/>
</dbReference>
<gene>
    <name evidence="3" type="ORF">PG2T_09825</name>
</gene>